<sequence>MSARRWAKFWWQDWQRDPALRMCSLAARGAWIEMLCLMADANPVGHLLVNGRTPNMRQLSAVLGCSERDANKLVAELEENGVFSRSDDGTIYSRRMVRDKVISDEASANGKKGGNPQIKPKKAPKVKPEEDEGLTPTLNQQATPTLKHQEAEADTEADIHSLTTFESERASTEASPGQAVAVAPKSTKTKRACRLAENWHPSPEQIQFARDNGVDPVKTVAVFRDYWLGVPGSRGSKLDWDATWRNWVRRDQDIRPTSRPTQADRRAAVNAAWAGVPDIERV</sequence>
<gene>
    <name evidence="2" type="ORF">AA0228_2518</name>
</gene>
<dbReference type="RefSeq" id="WP_099182708.1">
    <property type="nucleotide sequence ID" value="NZ_BAQW01000013.1"/>
</dbReference>
<name>A0ABQ0QEA2_9PROT</name>
<keyword evidence="3" id="KW-1185">Reference proteome</keyword>
<dbReference type="EMBL" id="BAQW01000013">
    <property type="protein sequence ID" value="GBR15462.1"/>
    <property type="molecule type" value="Genomic_DNA"/>
</dbReference>
<feature type="compositionally biased region" description="Polar residues" evidence="1">
    <location>
        <begin position="136"/>
        <end position="146"/>
    </location>
</feature>
<accession>A0ABQ0QEA2</accession>
<feature type="region of interest" description="Disordered" evidence="1">
    <location>
        <begin position="103"/>
        <end position="186"/>
    </location>
</feature>
<evidence type="ECO:0000313" key="2">
    <source>
        <dbReference type="EMBL" id="GBR15462.1"/>
    </source>
</evidence>
<proteinExistence type="predicted"/>
<protein>
    <recommendedName>
        <fullName evidence="4">Helix-turn-helix domain-containing protein</fullName>
    </recommendedName>
</protein>
<evidence type="ECO:0000256" key="1">
    <source>
        <dbReference type="SAM" id="MobiDB-lite"/>
    </source>
</evidence>
<dbReference type="Proteomes" id="UP001061070">
    <property type="component" value="Unassembled WGS sequence"/>
</dbReference>
<organism evidence="2 3">
    <name type="scientific">Gluconobacter frateurii NRIC 0228</name>
    <dbReference type="NCBI Taxonomy" id="1307946"/>
    <lineage>
        <taxon>Bacteria</taxon>
        <taxon>Pseudomonadati</taxon>
        <taxon>Pseudomonadota</taxon>
        <taxon>Alphaproteobacteria</taxon>
        <taxon>Acetobacterales</taxon>
        <taxon>Acetobacteraceae</taxon>
        <taxon>Gluconobacter</taxon>
    </lineage>
</organism>
<evidence type="ECO:0008006" key="4">
    <source>
        <dbReference type="Google" id="ProtNLM"/>
    </source>
</evidence>
<reference evidence="2" key="1">
    <citation type="submission" date="2013-04" db="EMBL/GenBank/DDBJ databases">
        <title>The genome sequencing project of 58 acetic acid bacteria.</title>
        <authorList>
            <person name="Okamoto-Kainuma A."/>
            <person name="Ishikawa M."/>
            <person name="Umino S."/>
            <person name="Koizumi Y."/>
            <person name="Shiwa Y."/>
            <person name="Yoshikawa H."/>
            <person name="Matsutani M."/>
            <person name="Matsushita K."/>
        </authorList>
    </citation>
    <scope>NUCLEOTIDE SEQUENCE</scope>
    <source>
        <strain evidence="2">NRIC 0228</strain>
    </source>
</reference>
<evidence type="ECO:0000313" key="3">
    <source>
        <dbReference type="Proteomes" id="UP001061070"/>
    </source>
</evidence>
<comment type="caution">
    <text evidence="2">The sequence shown here is derived from an EMBL/GenBank/DDBJ whole genome shotgun (WGS) entry which is preliminary data.</text>
</comment>